<evidence type="ECO:0000313" key="3">
    <source>
        <dbReference type="Proteomes" id="UP000307768"/>
    </source>
</evidence>
<evidence type="ECO:0000313" key="2">
    <source>
        <dbReference type="EMBL" id="KAA1418357.1"/>
    </source>
</evidence>
<dbReference type="Proteomes" id="UP000307768">
    <property type="component" value="Unassembled WGS sequence"/>
</dbReference>
<dbReference type="SUPFAM" id="SSF56281">
    <property type="entry name" value="Metallo-hydrolase/oxidoreductase"/>
    <property type="match status" value="1"/>
</dbReference>
<dbReference type="CDD" id="cd07716">
    <property type="entry name" value="RNaseZ_short-form-like_MBL-fold"/>
    <property type="match status" value="1"/>
</dbReference>
<dbReference type="OrthoDB" id="9800940at2"/>
<dbReference type="Pfam" id="PF12706">
    <property type="entry name" value="Lactamase_B_2"/>
    <property type="match status" value="1"/>
</dbReference>
<comment type="caution">
    <text evidence="2">The sequence shown here is derived from an EMBL/GenBank/DDBJ whole genome shotgun (WGS) entry which is preliminary data.</text>
</comment>
<reference evidence="2 3" key="1">
    <citation type="submission" date="2019-09" db="EMBL/GenBank/DDBJ databases">
        <title>Mumia zhuanghuii sp. nov. isolated from the intestinal contents of plateau pika (Ochotona curzoniae) in the Qinghai-Tibet plateau of China.</title>
        <authorList>
            <person name="Tian Z."/>
        </authorList>
    </citation>
    <scope>NUCLEOTIDE SEQUENCE [LARGE SCALE GENOMIC DNA]</scope>
    <source>
        <strain evidence="3">350</strain>
    </source>
</reference>
<gene>
    <name evidence="2" type="ORF">FE697_021290</name>
</gene>
<dbReference type="PANTHER" id="PTHR46018">
    <property type="entry name" value="ZINC PHOSPHODIESTERASE ELAC PROTEIN 1"/>
    <property type="match status" value="1"/>
</dbReference>
<sequence length="254" mass="26762">MRLTVIGCAGSYPGPESPASCYLVEAPYAGRTFRLLIDLGNGALGPLQRYVGLDEIDAIAVSHLHPDHYMDVCGMYVYRRYVTGGPLPRIPTWGPTGSADRFALAYDLPLDPGMSEVLDVSTWVDGVAVELGPFTVTPHLMDHPVEAYALRVEAGGAVLTYSGDTGPTPALVEAARDADLFLCEASFTDNPLNPPHLHLTGTDAGEAATGAGVGRLLLTHIPAWTDRDLIAAEAKAAFTGPSELAEAGAVYEVG</sequence>
<dbReference type="PANTHER" id="PTHR46018:SF4">
    <property type="entry name" value="METALLO-HYDROLASE YHFI-RELATED"/>
    <property type="match status" value="1"/>
</dbReference>
<feature type="domain" description="Metallo-beta-lactamase" evidence="1">
    <location>
        <begin position="18"/>
        <end position="196"/>
    </location>
</feature>
<dbReference type="RefSeq" id="WP_149771653.1">
    <property type="nucleotide sequence ID" value="NZ_VDFQ02000007.1"/>
</dbReference>
<dbReference type="SMART" id="SM00849">
    <property type="entry name" value="Lactamase_B"/>
    <property type="match status" value="1"/>
</dbReference>
<evidence type="ECO:0000259" key="1">
    <source>
        <dbReference type="SMART" id="SM00849"/>
    </source>
</evidence>
<dbReference type="GO" id="GO:0042781">
    <property type="term" value="F:3'-tRNA processing endoribonuclease activity"/>
    <property type="evidence" value="ECO:0007669"/>
    <property type="project" value="TreeGrafter"/>
</dbReference>
<organism evidence="2 3">
    <name type="scientific">Mumia zhuanghuii</name>
    <dbReference type="NCBI Taxonomy" id="2585211"/>
    <lineage>
        <taxon>Bacteria</taxon>
        <taxon>Bacillati</taxon>
        <taxon>Actinomycetota</taxon>
        <taxon>Actinomycetes</taxon>
        <taxon>Propionibacteriales</taxon>
        <taxon>Nocardioidaceae</taxon>
        <taxon>Mumia</taxon>
    </lineage>
</organism>
<accession>A0A5Q6RK46</accession>
<protein>
    <submittedName>
        <fullName evidence="2">MBL fold metallo-hydrolase</fullName>
    </submittedName>
</protein>
<dbReference type="AlphaFoldDB" id="A0A5Q6RK46"/>
<dbReference type="EMBL" id="VDFQ02000007">
    <property type="protein sequence ID" value="KAA1418357.1"/>
    <property type="molecule type" value="Genomic_DNA"/>
</dbReference>
<name>A0A5Q6RK46_9ACTN</name>
<dbReference type="InterPro" id="IPR036866">
    <property type="entry name" value="RibonucZ/Hydroxyglut_hydro"/>
</dbReference>
<dbReference type="InterPro" id="IPR001279">
    <property type="entry name" value="Metallo-B-lactamas"/>
</dbReference>
<proteinExistence type="predicted"/>
<keyword evidence="2" id="KW-0378">Hydrolase</keyword>
<dbReference type="Gene3D" id="3.60.15.10">
    <property type="entry name" value="Ribonuclease Z/Hydroxyacylglutathione hydrolase-like"/>
    <property type="match status" value="1"/>
</dbReference>